<dbReference type="PANTHER" id="PTHR43281">
    <property type="entry name" value="FARNESYL DIPHOSPHATE SYNTHASE"/>
    <property type="match status" value="1"/>
</dbReference>
<accession>A0A059FWJ3</accession>
<dbReference type="PATRIC" id="fig|1280951.3.peg.1486"/>
<keyword evidence="9" id="KW-1185">Reference proteome</keyword>
<evidence type="ECO:0000256" key="3">
    <source>
        <dbReference type="ARBA" id="ARBA00022679"/>
    </source>
</evidence>
<dbReference type="GO" id="GO:0004659">
    <property type="term" value="F:prenyltransferase activity"/>
    <property type="evidence" value="ECO:0007669"/>
    <property type="project" value="InterPro"/>
</dbReference>
<evidence type="ECO:0000256" key="6">
    <source>
        <dbReference type="ARBA" id="ARBA00023229"/>
    </source>
</evidence>
<dbReference type="OrthoDB" id="9805316at2"/>
<dbReference type="SFLD" id="SFLDG01017">
    <property type="entry name" value="Polyprenyl_Transferase_Like"/>
    <property type="match status" value="1"/>
</dbReference>
<dbReference type="FunFam" id="1.10.600.10:FF:000001">
    <property type="entry name" value="Geranylgeranyl diphosphate synthase"/>
    <property type="match status" value="1"/>
</dbReference>
<dbReference type="SUPFAM" id="SSF48576">
    <property type="entry name" value="Terpenoid synthases"/>
    <property type="match status" value="1"/>
</dbReference>
<evidence type="ECO:0000256" key="4">
    <source>
        <dbReference type="ARBA" id="ARBA00022723"/>
    </source>
</evidence>
<comment type="similarity">
    <text evidence="2 7">Belongs to the FPP/GGPP synthase family.</text>
</comment>
<evidence type="ECO:0000313" key="9">
    <source>
        <dbReference type="Proteomes" id="UP000025061"/>
    </source>
</evidence>
<keyword evidence="4" id="KW-0479">Metal-binding</keyword>
<comment type="cofactor">
    <cofactor evidence="1">
        <name>Mg(2+)</name>
        <dbReference type="ChEBI" id="CHEBI:18420"/>
    </cofactor>
</comment>
<dbReference type="InterPro" id="IPR053378">
    <property type="entry name" value="Prenyl_diphosphate_synthase"/>
</dbReference>
<dbReference type="Gene3D" id="1.10.600.10">
    <property type="entry name" value="Farnesyl Diphosphate Synthase"/>
    <property type="match status" value="1"/>
</dbReference>
<name>A0A059FWJ3_9PROT</name>
<keyword evidence="6" id="KW-0414">Isoprene biosynthesis</keyword>
<proteinExistence type="inferred from homology"/>
<evidence type="ECO:0000256" key="2">
    <source>
        <dbReference type="ARBA" id="ARBA00006706"/>
    </source>
</evidence>
<dbReference type="Proteomes" id="UP000025061">
    <property type="component" value="Unassembled WGS sequence"/>
</dbReference>
<sequence length="302" mass="32708">MGPDRGEVTNFEQRLTEVADKVTVALDQLIPPASGPEANLMRAMRHAALANGKRMRPFFVLETGAMFGASEKSLLRTAAALECIHCYSLVHDDLPCMDDDDFRRGQPTVHKAFDEATAVLAGDALLTLAFKILASSETHDDPAVRVLLIERLADAAGARGMVGGQMIDMLEEESPRDLNTITRMQRLKTGALISYALEAGGIIGHAREAERNALAGFANDLGLAYQIADDILDAEGDESIVGKAVSKDKDAGKANFVTLLGVDGARQRVRLLAAQAKEHLAIFRDKAHILLHSVDYVLNRPR</sequence>
<dbReference type="GO" id="GO:0005737">
    <property type="term" value="C:cytoplasm"/>
    <property type="evidence" value="ECO:0007669"/>
    <property type="project" value="UniProtKB-ARBA"/>
</dbReference>
<dbReference type="NCBIfam" id="NF045485">
    <property type="entry name" value="FPPsyn"/>
    <property type="match status" value="1"/>
</dbReference>
<organism evidence="8 9">
    <name type="scientific">Hyphomonas hirschiana VP5</name>
    <dbReference type="NCBI Taxonomy" id="1280951"/>
    <lineage>
        <taxon>Bacteria</taxon>
        <taxon>Pseudomonadati</taxon>
        <taxon>Pseudomonadota</taxon>
        <taxon>Alphaproteobacteria</taxon>
        <taxon>Hyphomonadales</taxon>
        <taxon>Hyphomonadaceae</taxon>
        <taxon>Hyphomonas</taxon>
    </lineage>
</organism>
<dbReference type="CDD" id="cd00685">
    <property type="entry name" value="Trans_IPPS_HT"/>
    <property type="match status" value="1"/>
</dbReference>
<evidence type="ECO:0000256" key="1">
    <source>
        <dbReference type="ARBA" id="ARBA00001946"/>
    </source>
</evidence>
<dbReference type="PROSITE" id="PS00444">
    <property type="entry name" value="POLYPRENYL_SYNTHASE_2"/>
    <property type="match status" value="1"/>
</dbReference>
<evidence type="ECO:0000256" key="7">
    <source>
        <dbReference type="RuleBase" id="RU004466"/>
    </source>
</evidence>
<evidence type="ECO:0000313" key="8">
    <source>
        <dbReference type="EMBL" id="KCZ95045.1"/>
    </source>
</evidence>
<dbReference type="AlphaFoldDB" id="A0A059FWJ3"/>
<dbReference type="InterPro" id="IPR000092">
    <property type="entry name" value="Polyprenyl_synt"/>
</dbReference>
<dbReference type="PROSITE" id="PS00723">
    <property type="entry name" value="POLYPRENYL_SYNTHASE_1"/>
    <property type="match status" value="1"/>
</dbReference>
<dbReference type="SFLD" id="SFLDS00005">
    <property type="entry name" value="Isoprenoid_Synthase_Type_I"/>
    <property type="match status" value="1"/>
</dbReference>
<dbReference type="InterPro" id="IPR008949">
    <property type="entry name" value="Isoprenoid_synthase_dom_sf"/>
</dbReference>
<dbReference type="EMBL" id="ARYI01000005">
    <property type="protein sequence ID" value="KCZ95045.1"/>
    <property type="molecule type" value="Genomic_DNA"/>
</dbReference>
<gene>
    <name evidence="8" type="ORF">HHI_07347</name>
</gene>
<protein>
    <submittedName>
        <fullName evidence="8">Geranyltranstransferase</fullName>
    </submittedName>
</protein>
<dbReference type="InterPro" id="IPR033749">
    <property type="entry name" value="Polyprenyl_synt_CS"/>
</dbReference>
<dbReference type="RefSeq" id="WP_148205853.1">
    <property type="nucleotide sequence ID" value="NZ_ARYI01000005.1"/>
</dbReference>
<reference evidence="8 9" key="1">
    <citation type="submission" date="2013-04" db="EMBL/GenBank/DDBJ databases">
        <title>Hyphomonas hirschiana VP5 Genome Sequencing.</title>
        <authorList>
            <person name="Lai Q."/>
            <person name="Shao Z."/>
        </authorList>
    </citation>
    <scope>NUCLEOTIDE SEQUENCE [LARGE SCALE GENOMIC DNA]</scope>
    <source>
        <strain evidence="8 9">VP5</strain>
    </source>
</reference>
<dbReference type="PANTHER" id="PTHR43281:SF1">
    <property type="entry name" value="FARNESYL DIPHOSPHATE SYNTHASE"/>
    <property type="match status" value="1"/>
</dbReference>
<dbReference type="GO" id="GO:0046872">
    <property type="term" value="F:metal ion binding"/>
    <property type="evidence" value="ECO:0007669"/>
    <property type="project" value="UniProtKB-KW"/>
</dbReference>
<dbReference type="GO" id="GO:0016114">
    <property type="term" value="P:terpenoid biosynthetic process"/>
    <property type="evidence" value="ECO:0007669"/>
    <property type="project" value="UniProtKB-ARBA"/>
</dbReference>
<dbReference type="Pfam" id="PF00348">
    <property type="entry name" value="polyprenyl_synt"/>
    <property type="match status" value="1"/>
</dbReference>
<evidence type="ECO:0000256" key="5">
    <source>
        <dbReference type="ARBA" id="ARBA00022842"/>
    </source>
</evidence>
<keyword evidence="3 7" id="KW-0808">Transferase</keyword>
<keyword evidence="5" id="KW-0460">Magnesium</keyword>
<comment type="caution">
    <text evidence="8">The sequence shown here is derived from an EMBL/GenBank/DDBJ whole genome shotgun (WGS) entry which is preliminary data.</text>
</comment>